<proteinExistence type="predicted"/>
<sequence length="141" mass="14773">MAAVGKYIHSSRHTGLTIALTNAYVAGAQRHNAPLWEGNDGTKTPASSVRARLSAIYIQVDTIAAGATALTVRATQDAAGQVIIVPDTTATISTGITTATAGGVVLKVDVDYKNSDSNFWLHFKTNAGTCNVKVVDVAWEE</sequence>
<dbReference type="EMBL" id="LR798323">
    <property type="protein sequence ID" value="CAB5224084.1"/>
    <property type="molecule type" value="Genomic_DNA"/>
</dbReference>
<evidence type="ECO:0000313" key="1">
    <source>
        <dbReference type="EMBL" id="CAB5224084.1"/>
    </source>
</evidence>
<organism evidence="1">
    <name type="scientific">uncultured Caudovirales phage</name>
    <dbReference type="NCBI Taxonomy" id="2100421"/>
    <lineage>
        <taxon>Viruses</taxon>
        <taxon>Duplodnaviria</taxon>
        <taxon>Heunggongvirae</taxon>
        <taxon>Uroviricota</taxon>
        <taxon>Caudoviricetes</taxon>
        <taxon>Peduoviridae</taxon>
        <taxon>Maltschvirus</taxon>
        <taxon>Maltschvirus maltsch</taxon>
    </lineage>
</organism>
<gene>
    <name evidence="1" type="ORF">UFOVP390_33</name>
</gene>
<reference evidence="1" key="1">
    <citation type="submission" date="2020-05" db="EMBL/GenBank/DDBJ databases">
        <authorList>
            <person name="Chiriac C."/>
            <person name="Salcher M."/>
            <person name="Ghai R."/>
            <person name="Kavagutti S V."/>
        </authorList>
    </citation>
    <scope>NUCLEOTIDE SEQUENCE</scope>
</reference>
<protein>
    <submittedName>
        <fullName evidence="1">Uncharacterized protein</fullName>
    </submittedName>
</protein>
<accession>A0A6J7X0U0</accession>
<name>A0A6J7X0U0_9CAUD</name>